<accession>A0ACC2NRL3</accession>
<evidence type="ECO:0000313" key="2">
    <source>
        <dbReference type="Proteomes" id="UP001239111"/>
    </source>
</evidence>
<sequence>MMSCYCNGVTCAAHEKKYPLHYAVKRGNQKLVKELIRYGADVNEPNDLEIETCLFWAIRNHDREMVTLLLYAGADLEFRNYEIKTPLAAAVKSSDIDMVKFLISTGAKVDRMPLHDAVSIEDAKIRRDMTKLLLDHGAYQNPFHSRLTSILHLMAELYISPRQGFQKREEEFVEIAGLLFAHGLDVTDMSESCYTPCLIQVLEHGSVKTLKFLLDHGLRLDQSKEWPQDPLLYAVVNEDISVLEYLLNMGICDIDCFILWQEHRQGGTPLHLAVDLNKLDYVELLLEYGACVNYVGWSQTPSQDNTISLTPLYRAFQHGNIECANVLLANGAKVAWEATWTHKQVSTWNNIFQKCHRCLVLAIIHLVLQKSQGYEINFGQMQDRKRAITCILNRCESELSRAKEFFIHDSVTLYEMIVRQDINLLVKRIESSTGLLLLLEEIRKQFPYYGPFIECRALRIFEKQELMLKATLGLSKILDVNVDGFSPIYHNILRYLHNRDLQRLRNL</sequence>
<reference evidence="1" key="1">
    <citation type="submission" date="2023-04" db="EMBL/GenBank/DDBJ databases">
        <title>A chromosome-level genome assembly of the parasitoid wasp Eretmocerus hayati.</title>
        <authorList>
            <person name="Zhong Y."/>
            <person name="Liu S."/>
            <person name="Liu Y."/>
        </authorList>
    </citation>
    <scope>NUCLEOTIDE SEQUENCE</scope>
    <source>
        <strain evidence="1">ZJU_SS_LIU_2023</strain>
    </source>
</reference>
<proteinExistence type="predicted"/>
<keyword evidence="2" id="KW-1185">Reference proteome</keyword>
<dbReference type="EMBL" id="CM056743">
    <property type="protein sequence ID" value="KAJ8673473.1"/>
    <property type="molecule type" value="Genomic_DNA"/>
</dbReference>
<name>A0ACC2NRL3_9HYME</name>
<comment type="caution">
    <text evidence="1">The sequence shown here is derived from an EMBL/GenBank/DDBJ whole genome shotgun (WGS) entry which is preliminary data.</text>
</comment>
<protein>
    <submittedName>
        <fullName evidence="1">Uncharacterized protein</fullName>
    </submittedName>
</protein>
<evidence type="ECO:0000313" key="1">
    <source>
        <dbReference type="EMBL" id="KAJ8673473.1"/>
    </source>
</evidence>
<organism evidence="1 2">
    <name type="scientific">Eretmocerus hayati</name>
    <dbReference type="NCBI Taxonomy" id="131215"/>
    <lineage>
        <taxon>Eukaryota</taxon>
        <taxon>Metazoa</taxon>
        <taxon>Ecdysozoa</taxon>
        <taxon>Arthropoda</taxon>
        <taxon>Hexapoda</taxon>
        <taxon>Insecta</taxon>
        <taxon>Pterygota</taxon>
        <taxon>Neoptera</taxon>
        <taxon>Endopterygota</taxon>
        <taxon>Hymenoptera</taxon>
        <taxon>Apocrita</taxon>
        <taxon>Proctotrupomorpha</taxon>
        <taxon>Chalcidoidea</taxon>
        <taxon>Aphelinidae</taxon>
        <taxon>Aphelininae</taxon>
        <taxon>Eretmocerus</taxon>
    </lineage>
</organism>
<gene>
    <name evidence="1" type="ORF">QAD02_004735</name>
</gene>
<dbReference type="Proteomes" id="UP001239111">
    <property type="component" value="Chromosome 3"/>
</dbReference>